<dbReference type="EMBL" id="BQOB01000001">
    <property type="protein sequence ID" value="GKH82145.1"/>
    <property type="molecule type" value="Genomic_DNA"/>
</dbReference>
<name>A0AA37KGD4_9BACT</name>
<dbReference type="Pfam" id="PF19763">
    <property type="entry name" value="DUF6250"/>
    <property type="match status" value="1"/>
</dbReference>
<dbReference type="AlphaFoldDB" id="A0AA37KGD4"/>
<evidence type="ECO:0000313" key="3">
    <source>
        <dbReference type="Proteomes" id="UP001055104"/>
    </source>
</evidence>
<organism evidence="2 3">
    <name type="scientific">Phocaeicola dorei</name>
    <dbReference type="NCBI Taxonomy" id="357276"/>
    <lineage>
        <taxon>Bacteria</taxon>
        <taxon>Pseudomonadati</taxon>
        <taxon>Bacteroidota</taxon>
        <taxon>Bacteroidia</taxon>
        <taxon>Bacteroidales</taxon>
        <taxon>Bacteroidaceae</taxon>
        <taxon>Phocaeicola</taxon>
    </lineage>
</organism>
<evidence type="ECO:0000259" key="1">
    <source>
        <dbReference type="Pfam" id="PF19763"/>
    </source>
</evidence>
<sequence>MNKLKSLGLWILLMPLLAVVSELNVEKWVPEDASGKFRMTTTNGVTEIIAPEGLTLWYNERLTGNYEISYRIQMVMKGGRYDRLSDMNCFWGAVDPKYPDEIHARGKWRAGIFKNYNTLNLFYVSYGGNHNSTTRFREYHSEYYGQENDWVKPLLKEYTDEPHLLSPNRWYEVVITVANGRTAYAVNGEVLFSHTLEKGQANGYFALRLLKNHVRISDFTVKKIETQFTFTNYRRYYHDTDVRVTDEKAEAVNKFYDYFFHNPH</sequence>
<dbReference type="Proteomes" id="UP001055104">
    <property type="component" value="Unassembled WGS sequence"/>
</dbReference>
<comment type="caution">
    <text evidence="2">The sequence shown here is derived from an EMBL/GenBank/DDBJ whole genome shotgun (WGS) entry which is preliminary data.</text>
</comment>
<feature type="domain" description="DUF6250" evidence="1">
    <location>
        <begin position="48"/>
        <end position="219"/>
    </location>
</feature>
<evidence type="ECO:0000313" key="2">
    <source>
        <dbReference type="EMBL" id="GKH82145.1"/>
    </source>
</evidence>
<protein>
    <recommendedName>
        <fullName evidence="1">DUF6250 domain-containing protein</fullName>
    </recommendedName>
</protein>
<gene>
    <name evidence="2" type="ORF">CE91St7_30290</name>
</gene>
<proteinExistence type="predicted"/>
<dbReference type="Gene3D" id="2.60.120.200">
    <property type="match status" value="1"/>
</dbReference>
<accession>A0AA37KGD4</accession>
<dbReference type="InterPro" id="IPR046217">
    <property type="entry name" value="DUF6250"/>
</dbReference>
<reference evidence="2" key="1">
    <citation type="submission" date="2022-01" db="EMBL/GenBank/DDBJ databases">
        <title>Novel bile acid biosynthetic pathways are enriched in the microbiome of centenarians.</title>
        <authorList>
            <person name="Sato Y."/>
            <person name="Atarashi K."/>
            <person name="Plichta R.D."/>
            <person name="Arai Y."/>
            <person name="Sasajima S."/>
            <person name="Kearney M.S."/>
            <person name="Suda W."/>
            <person name="Takeshita K."/>
            <person name="Sasaki T."/>
            <person name="Okamoto S."/>
            <person name="Skelly N.A."/>
            <person name="Okamura Y."/>
            <person name="Vlamakis H."/>
            <person name="Li Y."/>
            <person name="Tanoue T."/>
            <person name="Takei H."/>
            <person name="Nittono H."/>
            <person name="Narushima S."/>
            <person name="Irie J."/>
            <person name="Itoh H."/>
            <person name="Moriya K."/>
            <person name="Sugiura Y."/>
            <person name="Suematsu M."/>
            <person name="Moritoki N."/>
            <person name="Shibata S."/>
            <person name="Littman R.D."/>
            <person name="Fischbach A.M."/>
            <person name="Uwamino Y."/>
            <person name="Inoue T."/>
            <person name="Honda A."/>
            <person name="Hattori M."/>
            <person name="Murai T."/>
            <person name="Xavier J.R."/>
            <person name="Hirose N."/>
            <person name="Honda K."/>
        </authorList>
    </citation>
    <scope>NUCLEOTIDE SEQUENCE</scope>
    <source>
        <strain evidence="2">CE91-St7</strain>
    </source>
</reference>